<accession>A0A679HRH3</accession>
<dbReference type="Proteomes" id="UP000463961">
    <property type="component" value="Chromosome"/>
</dbReference>
<name>A0A679HRH3_9RHOO</name>
<dbReference type="PANTHER" id="PTHR34610:SF4">
    <property type="entry name" value="SLL8027 PROTEIN"/>
    <property type="match status" value="1"/>
</dbReference>
<protein>
    <submittedName>
        <fullName evidence="1">Uncharacterized protein</fullName>
    </submittedName>
</protein>
<dbReference type="NCBIfam" id="TIGR00305">
    <property type="entry name" value="putative toxin-antitoxin system toxin component, PIN family"/>
    <property type="match status" value="1"/>
</dbReference>
<dbReference type="Pfam" id="PF13470">
    <property type="entry name" value="PIN_3"/>
    <property type="match status" value="1"/>
</dbReference>
<gene>
    <name evidence="1" type="ORF">ICHIAU1_11830</name>
</gene>
<dbReference type="EMBL" id="AP022345">
    <property type="protein sequence ID" value="BBU68900.1"/>
    <property type="molecule type" value="Genomic_DNA"/>
</dbReference>
<dbReference type="AlphaFoldDB" id="A0A679HRH3"/>
<reference evidence="2" key="1">
    <citation type="submission" date="2020-01" db="EMBL/GenBank/DDBJ databases">
        <title>Phosphoaccumulans saitamaens gen. nov., sp. nov., a polyphosphate accumulating bacterium isolated from surface river water.</title>
        <authorList>
            <person name="Watanabe K."/>
            <person name="Suda W."/>
        </authorList>
    </citation>
    <scope>NUCLEOTIDE SEQUENCE [LARGE SCALE GENOMIC DNA]</scope>
    <source>
        <strain evidence="2">ICHIAU1</strain>
    </source>
</reference>
<sequence>MDLFHFKAPPLAALAKAINDGAVICLANNSTLAELERVTGYPQFRLDAAGRADLLQRYQAHLTVLPSPSADSPALPALPKCRDPDDQMFLELAQYGEANLLISRDNLVLKLARARQRPCPFAILTPDAAIIHLFAVAFTADSGNTPTEN</sequence>
<dbReference type="SUPFAM" id="SSF88723">
    <property type="entry name" value="PIN domain-like"/>
    <property type="match status" value="1"/>
</dbReference>
<keyword evidence="2" id="KW-1185">Reference proteome</keyword>
<proteinExistence type="predicted"/>
<dbReference type="InterPro" id="IPR002716">
    <property type="entry name" value="PIN_dom"/>
</dbReference>
<evidence type="ECO:0000313" key="1">
    <source>
        <dbReference type="EMBL" id="BBU68900.1"/>
    </source>
</evidence>
<dbReference type="PANTHER" id="PTHR34610">
    <property type="entry name" value="SSL7007 PROTEIN"/>
    <property type="match status" value="1"/>
</dbReference>
<dbReference type="InterPro" id="IPR002850">
    <property type="entry name" value="PIN_toxin-like"/>
</dbReference>
<organism evidence="1 2">
    <name type="scientific">Fluviibacter phosphoraccumulans</name>
    <dbReference type="NCBI Taxonomy" id="1751046"/>
    <lineage>
        <taxon>Bacteria</taxon>
        <taxon>Pseudomonadati</taxon>
        <taxon>Pseudomonadota</taxon>
        <taxon>Betaproteobacteria</taxon>
        <taxon>Rhodocyclales</taxon>
        <taxon>Fluviibacteraceae</taxon>
        <taxon>Fluviibacter</taxon>
    </lineage>
</organism>
<evidence type="ECO:0000313" key="2">
    <source>
        <dbReference type="Proteomes" id="UP000463961"/>
    </source>
</evidence>
<dbReference type="InterPro" id="IPR029060">
    <property type="entry name" value="PIN-like_dom_sf"/>
</dbReference>